<dbReference type="AlphaFoldDB" id="A0A1G4B2M3"/>
<evidence type="ECO:0000256" key="1">
    <source>
        <dbReference type="ARBA" id="ARBA00001637"/>
    </source>
</evidence>
<accession>A0A1G4B2M3</accession>
<dbReference type="OrthoDB" id="429626at2759"/>
<keyword evidence="4" id="KW-0501">Molybdenum cofactor biosynthesis</keyword>
<dbReference type="NCBIfam" id="TIGR00581">
    <property type="entry name" value="moaC"/>
    <property type="match status" value="1"/>
</dbReference>
<evidence type="ECO:0000259" key="7">
    <source>
        <dbReference type="Pfam" id="PF01967"/>
    </source>
</evidence>
<evidence type="ECO:0000256" key="2">
    <source>
        <dbReference type="ARBA" id="ARBA00005046"/>
    </source>
</evidence>
<dbReference type="PANTHER" id="PTHR22960">
    <property type="entry name" value="MOLYBDOPTERIN COFACTOR SYNTHESIS PROTEIN A"/>
    <property type="match status" value="1"/>
</dbReference>
<evidence type="ECO:0000256" key="6">
    <source>
        <dbReference type="SAM" id="MobiDB-lite"/>
    </source>
</evidence>
<keyword evidence="9" id="KW-1185">Reference proteome</keyword>
<dbReference type="STRING" id="1209926.A0A1G4B2M3"/>
<dbReference type="EC" id="4.6.1.17" evidence="3"/>
<dbReference type="Gene3D" id="3.30.70.640">
    <property type="entry name" value="Molybdopterin cofactor biosynthesis C (MoaC) domain"/>
    <property type="match status" value="1"/>
</dbReference>
<dbReference type="GO" id="GO:0061799">
    <property type="term" value="F:cyclic pyranopterin monophosphate synthase activity"/>
    <property type="evidence" value="ECO:0007669"/>
    <property type="project" value="UniProtKB-EC"/>
</dbReference>
<feature type="region of interest" description="Disordered" evidence="6">
    <location>
        <begin position="39"/>
        <end position="76"/>
    </location>
</feature>
<dbReference type="HAMAP" id="MF_01224_B">
    <property type="entry name" value="MoaC_B"/>
    <property type="match status" value="1"/>
</dbReference>
<evidence type="ECO:0000313" key="9">
    <source>
        <dbReference type="Proteomes" id="UP000176998"/>
    </source>
</evidence>
<feature type="domain" description="Molybdopterin cofactor biosynthesis C (MoaC)" evidence="7">
    <location>
        <begin position="81"/>
        <end position="220"/>
    </location>
</feature>
<feature type="compositionally biased region" description="Polar residues" evidence="6">
    <location>
        <begin position="66"/>
        <end position="76"/>
    </location>
</feature>
<keyword evidence="5" id="KW-0456">Lyase</keyword>
<dbReference type="NCBIfam" id="NF006870">
    <property type="entry name" value="PRK09364.1"/>
    <property type="match status" value="1"/>
</dbReference>
<protein>
    <recommendedName>
        <fullName evidence="3">cyclic pyranopterin monophosphate synthase</fullName>
        <ecNumber evidence="3">4.6.1.17</ecNumber>
    </recommendedName>
</protein>
<dbReference type="Pfam" id="PF01967">
    <property type="entry name" value="MoaC"/>
    <property type="match status" value="1"/>
</dbReference>
<comment type="caution">
    <text evidence="8">The sequence shown here is derived from an EMBL/GenBank/DDBJ whole genome shotgun (WGS) entry which is preliminary data.</text>
</comment>
<dbReference type="Proteomes" id="UP000176998">
    <property type="component" value="Unassembled WGS sequence"/>
</dbReference>
<comment type="pathway">
    <text evidence="2">Cofactor biosynthesis; molybdopterin biosynthesis.</text>
</comment>
<sequence>MSMTTPINIIPAPSRRPLGVPGVPTHLLASATHHHQLRLFSSTTTRYNDDAENKDEKNENENKNKPTPSLTHISPSGSAHMVSIASKPPTARIAKAACTITFSSPTPLRLIRASQMKKGDVLATARIAGIMAAKRTPDIVPLCHPILLSHIGVEVEPASEADDETVMRVEATVECEGKTGVEMEALTAAGAAALTVYDMCKAVDKGMVVGGLRVVLKDGGKSGRWEMP</sequence>
<dbReference type="InterPro" id="IPR002820">
    <property type="entry name" value="Mopterin_CF_biosynth-C_dom"/>
</dbReference>
<dbReference type="InterPro" id="IPR047594">
    <property type="entry name" value="MoaC_bact/euk"/>
</dbReference>
<dbReference type="PANTHER" id="PTHR22960:SF0">
    <property type="entry name" value="MOLYBDENUM COFACTOR BIOSYNTHESIS PROTEIN 1"/>
    <property type="match status" value="1"/>
</dbReference>
<dbReference type="InterPro" id="IPR050105">
    <property type="entry name" value="MoCo_biosynth_MoaA/MoaC"/>
</dbReference>
<evidence type="ECO:0000313" key="8">
    <source>
        <dbReference type="EMBL" id="OHE95606.1"/>
    </source>
</evidence>
<feature type="compositionally biased region" description="Basic and acidic residues" evidence="6">
    <location>
        <begin position="47"/>
        <end position="64"/>
    </location>
</feature>
<evidence type="ECO:0000256" key="4">
    <source>
        <dbReference type="ARBA" id="ARBA00023150"/>
    </source>
</evidence>
<comment type="catalytic activity">
    <reaction evidence="1">
        <text>(8S)-3',8-cyclo-7,8-dihydroguanosine 5'-triphosphate = cyclic pyranopterin phosphate + diphosphate</text>
        <dbReference type="Rhea" id="RHEA:49580"/>
        <dbReference type="ChEBI" id="CHEBI:33019"/>
        <dbReference type="ChEBI" id="CHEBI:59648"/>
        <dbReference type="ChEBI" id="CHEBI:131766"/>
        <dbReference type="EC" id="4.6.1.17"/>
    </reaction>
</comment>
<dbReference type="GO" id="GO:0061798">
    <property type="term" value="F:GTP 3',8'-cyclase activity"/>
    <property type="evidence" value="ECO:0007669"/>
    <property type="project" value="TreeGrafter"/>
</dbReference>
<evidence type="ECO:0000256" key="5">
    <source>
        <dbReference type="ARBA" id="ARBA00023239"/>
    </source>
</evidence>
<name>A0A1G4B2M3_9PEZI</name>
<dbReference type="CDD" id="cd01420">
    <property type="entry name" value="MoaC_PE"/>
    <property type="match status" value="1"/>
</dbReference>
<dbReference type="InterPro" id="IPR023045">
    <property type="entry name" value="MoaC"/>
</dbReference>
<reference evidence="8 9" key="1">
    <citation type="submission" date="2016-09" db="EMBL/GenBank/DDBJ databases">
        <authorList>
            <person name="Capua I."/>
            <person name="De Benedictis P."/>
            <person name="Joannis T."/>
            <person name="Lombin L.H."/>
            <person name="Cattoli G."/>
        </authorList>
    </citation>
    <scope>NUCLEOTIDE SEQUENCE [LARGE SCALE GENOMIC DNA]</scope>
    <source>
        <strain evidence="8 9">IMI 309357</strain>
    </source>
</reference>
<proteinExistence type="inferred from homology"/>
<dbReference type="UniPathway" id="UPA00344"/>
<dbReference type="EMBL" id="MJBS01000080">
    <property type="protein sequence ID" value="OHE95606.1"/>
    <property type="molecule type" value="Genomic_DNA"/>
</dbReference>
<evidence type="ECO:0000256" key="3">
    <source>
        <dbReference type="ARBA" id="ARBA00012575"/>
    </source>
</evidence>
<gene>
    <name evidence="8" type="ORF">CORC01_09038</name>
</gene>
<dbReference type="RefSeq" id="XP_022472767.1">
    <property type="nucleotide sequence ID" value="XM_022620668.1"/>
</dbReference>
<dbReference type="GO" id="GO:0006777">
    <property type="term" value="P:Mo-molybdopterin cofactor biosynthetic process"/>
    <property type="evidence" value="ECO:0007669"/>
    <property type="project" value="UniProtKB-KW"/>
</dbReference>
<dbReference type="GeneID" id="34562178"/>
<dbReference type="SUPFAM" id="SSF55040">
    <property type="entry name" value="Molybdenum cofactor biosynthesis protein C, MoaC"/>
    <property type="match status" value="1"/>
</dbReference>
<dbReference type="InterPro" id="IPR036522">
    <property type="entry name" value="MoaC_sf"/>
</dbReference>
<organism evidence="8 9">
    <name type="scientific">Colletotrichum orchidophilum</name>
    <dbReference type="NCBI Taxonomy" id="1209926"/>
    <lineage>
        <taxon>Eukaryota</taxon>
        <taxon>Fungi</taxon>
        <taxon>Dikarya</taxon>
        <taxon>Ascomycota</taxon>
        <taxon>Pezizomycotina</taxon>
        <taxon>Sordariomycetes</taxon>
        <taxon>Hypocreomycetidae</taxon>
        <taxon>Glomerellales</taxon>
        <taxon>Glomerellaceae</taxon>
        <taxon>Colletotrichum</taxon>
    </lineage>
</organism>